<dbReference type="Proteomes" id="UP000292052">
    <property type="component" value="Unassembled WGS sequence"/>
</dbReference>
<sequence>METGRHNHYQLFRFAKEEGRTYQRYPECRTNRRRSSRRNCFVLVFHLILTCSCICF</sequence>
<proteinExistence type="predicted"/>
<dbReference type="EMBL" id="QDEB01133263">
    <property type="protein sequence ID" value="RZB38845.1"/>
    <property type="molecule type" value="Genomic_DNA"/>
</dbReference>
<evidence type="ECO:0000313" key="1">
    <source>
        <dbReference type="EMBL" id="RZB38845.1"/>
    </source>
</evidence>
<keyword evidence="2" id="KW-1185">Reference proteome</keyword>
<comment type="caution">
    <text evidence="1">The sequence shown here is derived from an EMBL/GenBank/DDBJ whole genome shotgun (WGS) entry which is preliminary data.</text>
</comment>
<accession>A0A482V7A8</accession>
<protein>
    <submittedName>
        <fullName evidence="1">Uncharacterized protein</fullName>
    </submittedName>
</protein>
<dbReference type="AlphaFoldDB" id="A0A482V7A8"/>
<gene>
    <name evidence="1" type="ORF">BDFB_013744</name>
</gene>
<organism evidence="1 2">
    <name type="scientific">Asbolus verrucosus</name>
    <name type="common">Desert ironclad beetle</name>
    <dbReference type="NCBI Taxonomy" id="1661398"/>
    <lineage>
        <taxon>Eukaryota</taxon>
        <taxon>Metazoa</taxon>
        <taxon>Ecdysozoa</taxon>
        <taxon>Arthropoda</taxon>
        <taxon>Hexapoda</taxon>
        <taxon>Insecta</taxon>
        <taxon>Pterygota</taxon>
        <taxon>Neoptera</taxon>
        <taxon>Endopterygota</taxon>
        <taxon>Coleoptera</taxon>
        <taxon>Polyphaga</taxon>
        <taxon>Cucujiformia</taxon>
        <taxon>Tenebrionidae</taxon>
        <taxon>Pimeliinae</taxon>
        <taxon>Asbolus</taxon>
    </lineage>
</organism>
<name>A0A482V7A8_ASBVE</name>
<evidence type="ECO:0000313" key="2">
    <source>
        <dbReference type="Proteomes" id="UP000292052"/>
    </source>
</evidence>
<reference evidence="1 2" key="1">
    <citation type="submission" date="2017-03" db="EMBL/GenBank/DDBJ databases">
        <title>Genome of the blue death feigning beetle - Asbolus verrucosus.</title>
        <authorList>
            <person name="Rider S.D."/>
        </authorList>
    </citation>
    <scope>NUCLEOTIDE SEQUENCE [LARGE SCALE GENOMIC DNA]</scope>
    <source>
        <strain evidence="1">Butters</strain>
        <tissue evidence="1">Head and leg muscle</tissue>
    </source>
</reference>